<comment type="similarity">
    <text evidence="2">Belongs to the glycosyl hydrolase 13 family.</text>
</comment>
<evidence type="ECO:0000256" key="2">
    <source>
        <dbReference type="ARBA" id="ARBA00008061"/>
    </source>
</evidence>
<dbReference type="InterPro" id="IPR013780">
    <property type="entry name" value="Glyco_hydro_b"/>
</dbReference>
<dbReference type="PANTHER" id="PTHR43447">
    <property type="entry name" value="ALPHA-AMYLASE"/>
    <property type="match status" value="1"/>
</dbReference>
<evidence type="ECO:0000256" key="4">
    <source>
        <dbReference type="ARBA" id="ARBA00022801"/>
    </source>
</evidence>
<dbReference type="Proteomes" id="UP000815677">
    <property type="component" value="Unassembled WGS sequence"/>
</dbReference>
<feature type="domain" description="Glycosyl hydrolase family 13 catalytic" evidence="7">
    <location>
        <begin position="33"/>
        <end position="408"/>
    </location>
</feature>
<dbReference type="Gene3D" id="3.30.750.90">
    <property type="match status" value="1"/>
</dbReference>
<dbReference type="GO" id="GO:0016787">
    <property type="term" value="F:hydrolase activity"/>
    <property type="evidence" value="ECO:0007669"/>
    <property type="project" value="UniProtKB-KW"/>
</dbReference>
<sequence length="505" mass="57366">MFGQLKERFRGLWAPEPALKRMQLAPNEQTDNPLMLQFFTWDTLHPTLSWWQHVEQEIPRLAAMGVTQIWFPPPNKGANQTGRGYDAYDLWDLGEFDQKGTVRTRWGTREELLSACATARKHGVDVLIDAVLNHKIGADRCESALAVPVDPQNRLEETGPQRTIDAWTAFDFKGRGEKYSSLKWNQQHFSGLDWDHKTRQSGVYRLSGPGHHGWSKHVDKELGNYDYLLGIDTTGASGFRLDAIKHIDYRFVLEFLRHARTTLQRPGIFAVYWSSDLNAVLPYIKTWRGATTFFDVPLHSNFHNASKHGARFDLRRILDKTIVQSFPNDAYGTTSFFGDVLRLKWFYHKVVGQSLESWVGAEFKLQAYAIILLRAGGHPCVFYGDLYPNAECGDPSVEKGLPPLIEARKRFAYGPCKDYFLERNCIGFVRLGDSKHPGCVVVLSNGKPGKSHSLRMFVGKESVNATYRAFLPGTDARIMIDSRGWGSFPSSDSGVQVWVREEFAK</sequence>
<accession>A0ABQ0MBK1</accession>
<dbReference type="CDD" id="cd11318">
    <property type="entry name" value="AmyAc_bac_fung_AmyA"/>
    <property type="match status" value="1"/>
</dbReference>
<keyword evidence="5" id="KW-0119">Carbohydrate metabolism</keyword>
<evidence type="ECO:0000256" key="1">
    <source>
        <dbReference type="ARBA" id="ARBA00001913"/>
    </source>
</evidence>
<evidence type="ECO:0000313" key="8">
    <source>
        <dbReference type="EMBL" id="GAT60735.1"/>
    </source>
</evidence>
<dbReference type="Gene3D" id="2.40.30.140">
    <property type="match status" value="1"/>
</dbReference>
<evidence type="ECO:0000313" key="9">
    <source>
        <dbReference type="Proteomes" id="UP000815677"/>
    </source>
</evidence>
<keyword evidence="4 8" id="KW-0378">Hydrolase</keyword>
<dbReference type="SUPFAM" id="SSF51445">
    <property type="entry name" value="(Trans)glycosidases"/>
    <property type="match status" value="1"/>
</dbReference>
<dbReference type="Gene3D" id="2.60.40.1180">
    <property type="entry name" value="Golgi alpha-mannosidase II"/>
    <property type="match status" value="1"/>
</dbReference>
<dbReference type="PIRSF" id="PIRSF001021">
    <property type="entry name" value="Alph-amls_thrmst"/>
    <property type="match status" value="1"/>
</dbReference>
<keyword evidence="9" id="KW-1185">Reference proteome</keyword>
<dbReference type="InterPro" id="IPR006047">
    <property type="entry name" value="GH13_cat_dom"/>
</dbReference>
<evidence type="ECO:0000256" key="5">
    <source>
        <dbReference type="ARBA" id="ARBA00023277"/>
    </source>
</evidence>
<dbReference type="InterPro" id="IPR013776">
    <property type="entry name" value="A-amylase_thermo"/>
</dbReference>
<name>A0ABQ0MBK1_MYCCL</name>
<proteinExistence type="inferred from homology"/>
<evidence type="ECO:0000256" key="6">
    <source>
        <dbReference type="ARBA" id="ARBA00023295"/>
    </source>
</evidence>
<dbReference type="EMBL" id="DF849967">
    <property type="protein sequence ID" value="GAT60735.1"/>
    <property type="molecule type" value="Genomic_DNA"/>
</dbReference>
<keyword evidence="3" id="KW-0479">Metal-binding</keyword>
<evidence type="ECO:0000256" key="3">
    <source>
        <dbReference type="ARBA" id="ARBA00022723"/>
    </source>
</evidence>
<comment type="cofactor">
    <cofactor evidence="1">
        <name>Ca(2+)</name>
        <dbReference type="ChEBI" id="CHEBI:29108"/>
    </cofactor>
</comment>
<protein>
    <submittedName>
        <fullName evidence="8">Glycoside hydrolase family 13 protein</fullName>
    </submittedName>
</protein>
<reference evidence="8" key="1">
    <citation type="submission" date="2014-09" db="EMBL/GenBank/DDBJ databases">
        <title>Genome sequence of the luminous mushroom Mycena chlorophos for searching fungal bioluminescence genes.</title>
        <authorList>
            <person name="Tanaka Y."/>
            <person name="Kasuga D."/>
            <person name="Oba Y."/>
            <person name="Hase S."/>
            <person name="Sato K."/>
            <person name="Oba Y."/>
            <person name="Sakakibara Y."/>
        </authorList>
    </citation>
    <scope>NUCLEOTIDE SEQUENCE</scope>
</reference>
<evidence type="ECO:0000259" key="7">
    <source>
        <dbReference type="SMART" id="SM00642"/>
    </source>
</evidence>
<dbReference type="SMART" id="SM00642">
    <property type="entry name" value="Aamy"/>
    <property type="match status" value="1"/>
</dbReference>
<dbReference type="Pfam" id="PF00128">
    <property type="entry name" value="Alpha-amylase"/>
    <property type="match status" value="1"/>
</dbReference>
<organism evidence="8 9">
    <name type="scientific">Mycena chlorophos</name>
    <name type="common">Agaric fungus</name>
    <name type="synonym">Agaricus chlorophos</name>
    <dbReference type="NCBI Taxonomy" id="658473"/>
    <lineage>
        <taxon>Eukaryota</taxon>
        <taxon>Fungi</taxon>
        <taxon>Dikarya</taxon>
        <taxon>Basidiomycota</taxon>
        <taxon>Agaricomycotina</taxon>
        <taxon>Agaricomycetes</taxon>
        <taxon>Agaricomycetidae</taxon>
        <taxon>Agaricales</taxon>
        <taxon>Marasmiineae</taxon>
        <taxon>Mycenaceae</taxon>
        <taxon>Mycena</taxon>
    </lineage>
</organism>
<keyword evidence="6" id="KW-0326">Glycosidase</keyword>
<dbReference type="Gene3D" id="3.20.20.80">
    <property type="entry name" value="Glycosidases"/>
    <property type="match status" value="1"/>
</dbReference>
<gene>
    <name evidence="8" type="ORF">MCHLO_16841</name>
</gene>
<dbReference type="InterPro" id="IPR017853">
    <property type="entry name" value="GH"/>
</dbReference>
<dbReference type="SUPFAM" id="SSF51011">
    <property type="entry name" value="Glycosyl hydrolase domain"/>
    <property type="match status" value="1"/>
</dbReference>